<dbReference type="RefSeq" id="WP_192729731.1">
    <property type="nucleotide sequence ID" value="NZ_BAAAVL010000005.1"/>
</dbReference>
<evidence type="ECO:0000313" key="3">
    <source>
        <dbReference type="Proteomes" id="UP000620262"/>
    </source>
</evidence>
<dbReference type="SUPFAM" id="SSF47598">
    <property type="entry name" value="Ribbon-helix-helix"/>
    <property type="match status" value="1"/>
</dbReference>
<dbReference type="CDD" id="cd22233">
    <property type="entry name" value="RHH_CopAso-like"/>
    <property type="match status" value="1"/>
</dbReference>
<dbReference type="InterPro" id="IPR010985">
    <property type="entry name" value="Ribbon_hlx_hlx"/>
</dbReference>
<comment type="caution">
    <text evidence="2">The sequence shown here is derived from an EMBL/GenBank/DDBJ whole genome shotgun (WGS) entry which is preliminary data.</text>
</comment>
<accession>A0ABR9IRZ1</accession>
<reference evidence="2 3" key="1">
    <citation type="submission" date="2020-10" db="EMBL/GenBank/DDBJ databases">
        <title>Sequencing the genomes of 1000 actinobacteria strains.</title>
        <authorList>
            <person name="Klenk H.-P."/>
        </authorList>
    </citation>
    <scope>NUCLEOTIDE SEQUENCE [LARGE SCALE GENOMIC DNA]</scope>
    <source>
        <strain evidence="2 3">DSM 7307</strain>
    </source>
</reference>
<evidence type="ECO:0000313" key="2">
    <source>
        <dbReference type="EMBL" id="MBE1505952.1"/>
    </source>
</evidence>
<feature type="domain" description="Ribbon-helix-helix protein CopG" evidence="1">
    <location>
        <begin position="4"/>
        <end position="44"/>
    </location>
</feature>
<organism evidence="2 3">
    <name type="scientific">Rhizobium viscosum</name>
    <name type="common">Arthrobacter viscosus</name>
    <dbReference type="NCBI Taxonomy" id="1673"/>
    <lineage>
        <taxon>Bacteria</taxon>
        <taxon>Pseudomonadati</taxon>
        <taxon>Pseudomonadota</taxon>
        <taxon>Alphaproteobacteria</taxon>
        <taxon>Hyphomicrobiales</taxon>
        <taxon>Rhizobiaceae</taxon>
        <taxon>Rhizobium/Agrobacterium group</taxon>
        <taxon>Rhizobium</taxon>
    </lineage>
</organism>
<proteinExistence type="predicted"/>
<name>A0ABR9IRZ1_RHIVS</name>
<evidence type="ECO:0000259" key="1">
    <source>
        <dbReference type="Pfam" id="PF01402"/>
    </source>
</evidence>
<protein>
    <submittedName>
        <fullName evidence="2">Transcriptional regulator</fullName>
    </submittedName>
</protein>
<dbReference type="Proteomes" id="UP000620262">
    <property type="component" value="Unassembled WGS sequence"/>
</dbReference>
<keyword evidence="3" id="KW-1185">Reference proteome</keyword>
<dbReference type="EMBL" id="JADBEC010000001">
    <property type="protein sequence ID" value="MBE1505952.1"/>
    <property type="molecule type" value="Genomic_DNA"/>
</dbReference>
<dbReference type="Pfam" id="PF01402">
    <property type="entry name" value="RHH_1"/>
    <property type="match status" value="1"/>
</dbReference>
<dbReference type="InterPro" id="IPR002145">
    <property type="entry name" value="CopG"/>
</dbReference>
<sequence length="83" mass="9377">METKTLNAHLPLSLAEKLDALADALDVPRDSIVTEAIANWIEREERLRIFTLQSLASNSIVVVEHHRVIDWADSLCADRVRTL</sequence>
<gene>
    <name evidence="2" type="ORF">H4W29_003133</name>
</gene>